<dbReference type="OrthoDB" id="9763101at2"/>
<dbReference type="PANTHER" id="PTHR42194:SF1">
    <property type="entry name" value="UPF0276 PROTEIN HI_1600"/>
    <property type="match status" value="1"/>
</dbReference>
<dbReference type="InterPro" id="IPR007801">
    <property type="entry name" value="MbnB/TglH/ChrH"/>
</dbReference>
<gene>
    <name evidence="1" type="ORF">D7D52_21730</name>
</gene>
<organism evidence="1 2">
    <name type="scientific">Nocardia yunnanensis</name>
    <dbReference type="NCBI Taxonomy" id="2382165"/>
    <lineage>
        <taxon>Bacteria</taxon>
        <taxon>Bacillati</taxon>
        <taxon>Actinomycetota</taxon>
        <taxon>Actinomycetes</taxon>
        <taxon>Mycobacteriales</taxon>
        <taxon>Nocardiaceae</taxon>
        <taxon>Nocardia</taxon>
    </lineage>
</organism>
<dbReference type="NCBIfam" id="NF003818">
    <property type="entry name" value="PRK05409.1"/>
    <property type="match status" value="1"/>
</dbReference>
<sequence length="295" mass="31294">MTGSPLPAGALGIGWRREICGMVADLNGLGFCEVIAESLTPAGSAGSRDRTKGGVAVPEELAALIARGIPAVPHGISLSLGGAEPVDDRRAAHLAECARALDAPLVSEHIAFVRAGGLEAGHLLPLPRTREALDALERNIFRVMRRLDVPLAVENIAALFEWPDAEYTEAEFLQELVERTGVFLLLDIANVYANARNAARDPLTELLRLPTERLAYCHIAGGHESGGRYIDTHTHPIPAEVLALVAEFAPGREVPLMLERDGNYPPASELAAELAAIATAAGRRPVTLRTAAVPA</sequence>
<dbReference type="PANTHER" id="PTHR42194">
    <property type="entry name" value="UPF0276 PROTEIN HI_1600"/>
    <property type="match status" value="1"/>
</dbReference>
<evidence type="ECO:0000313" key="1">
    <source>
        <dbReference type="EMBL" id="AYF76023.1"/>
    </source>
</evidence>
<dbReference type="SUPFAM" id="SSF51658">
    <property type="entry name" value="Xylose isomerase-like"/>
    <property type="match status" value="1"/>
</dbReference>
<dbReference type="AlphaFoldDB" id="A0A386ZFM2"/>
<dbReference type="Proteomes" id="UP000267164">
    <property type="component" value="Chromosome"/>
</dbReference>
<dbReference type="KEGG" id="nyu:D7D52_21730"/>
<dbReference type="Gene3D" id="3.20.20.150">
    <property type="entry name" value="Divalent-metal-dependent TIM barrel enzymes"/>
    <property type="match status" value="1"/>
</dbReference>
<dbReference type="RefSeq" id="WP_120739124.1">
    <property type="nucleotide sequence ID" value="NZ_CP032568.1"/>
</dbReference>
<reference evidence="1 2" key="1">
    <citation type="submission" date="2018-09" db="EMBL/GenBank/DDBJ databases">
        <title>Nocardia yunnanensis sp. nov., an actinomycete isolated from a soil sample.</title>
        <authorList>
            <person name="Zhang J."/>
        </authorList>
    </citation>
    <scope>NUCLEOTIDE SEQUENCE [LARGE SCALE GENOMIC DNA]</scope>
    <source>
        <strain evidence="1 2">CFHS0054</strain>
    </source>
</reference>
<keyword evidence="2" id="KW-1185">Reference proteome</keyword>
<protein>
    <submittedName>
        <fullName evidence="1">DUF692 domain-containing protein</fullName>
    </submittedName>
</protein>
<dbReference type="InterPro" id="IPR036237">
    <property type="entry name" value="Xyl_isomerase-like_sf"/>
</dbReference>
<evidence type="ECO:0000313" key="2">
    <source>
        <dbReference type="Proteomes" id="UP000267164"/>
    </source>
</evidence>
<dbReference type="Pfam" id="PF05114">
    <property type="entry name" value="MbnB_TglH_ChrH"/>
    <property type="match status" value="1"/>
</dbReference>
<dbReference type="EMBL" id="CP032568">
    <property type="protein sequence ID" value="AYF76023.1"/>
    <property type="molecule type" value="Genomic_DNA"/>
</dbReference>
<proteinExistence type="predicted"/>
<accession>A0A386ZFM2</accession>
<name>A0A386ZFM2_9NOCA</name>